<protein>
    <submittedName>
        <fullName evidence="1">Uncharacterized protein</fullName>
    </submittedName>
</protein>
<name>A0A9W7H5F8_HIBTR</name>
<dbReference type="PANTHER" id="PTHR45088:SF1">
    <property type="entry name" value="OS04G0476000 PROTEIN"/>
    <property type="match status" value="1"/>
</dbReference>
<dbReference type="PANTHER" id="PTHR45088">
    <property type="entry name" value="OSJNBA0022H21.17 PROTEIN"/>
    <property type="match status" value="1"/>
</dbReference>
<dbReference type="AlphaFoldDB" id="A0A9W7H5F8"/>
<gene>
    <name evidence="1" type="ORF">HRI_000747100</name>
</gene>
<reference evidence="1" key="1">
    <citation type="submission" date="2023-05" db="EMBL/GenBank/DDBJ databases">
        <title>Genome and transcriptome analyses reveal genes involved in the formation of fine ridges on petal epidermal cells in Hibiscus trionum.</title>
        <authorList>
            <person name="Koshimizu S."/>
            <person name="Masuda S."/>
            <person name="Ishii T."/>
            <person name="Shirasu K."/>
            <person name="Hoshino A."/>
            <person name="Arita M."/>
        </authorList>
    </citation>
    <scope>NUCLEOTIDE SEQUENCE</scope>
    <source>
        <strain evidence="1">Hamamatsu line</strain>
    </source>
</reference>
<evidence type="ECO:0000313" key="2">
    <source>
        <dbReference type="Proteomes" id="UP001165190"/>
    </source>
</evidence>
<evidence type="ECO:0000313" key="1">
    <source>
        <dbReference type="EMBL" id="GMI70778.1"/>
    </source>
</evidence>
<dbReference type="Proteomes" id="UP001165190">
    <property type="component" value="Unassembled WGS sequence"/>
</dbReference>
<sequence length="132" mass="14644">MYSAPLCYKFGEGLSHSRQQARKWMKRAADLRFDGVIVIFSTEGGMLKAVVYLELAIRSGETAATHVKNVILQQLSATSRDRAPFLADNWRDLPRYQTFSYDPVIASSTLACFNTCIGRKGSGAVSHVQLLV</sequence>
<accession>A0A9W7H5F8</accession>
<dbReference type="Gene3D" id="1.25.40.10">
    <property type="entry name" value="Tetratricopeptide repeat domain"/>
    <property type="match status" value="1"/>
</dbReference>
<comment type="caution">
    <text evidence="1">The sequence shown here is derived from an EMBL/GenBank/DDBJ whole genome shotgun (WGS) entry which is preliminary data.</text>
</comment>
<keyword evidence="2" id="KW-1185">Reference proteome</keyword>
<dbReference type="EMBL" id="BSYR01000009">
    <property type="protein sequence ID" value="GMI70778.1"/>
    <property type="molecule type" value="Genomic_DNA"/>
</dbReference>
<dbReference type="InterPro" id="IPR053301">
    <property type="entry name" value="F-box_motif"/>
</dbReference>
<proteinExistence type="predicted"/>
<organism evidence="1 2">
    <name type="scientific">Hibiscus trionum</name>
    <name type="common">Flower of an hour</name>
    <dbReference type="NCBI Taxonomy" id="183268"/>
    <lineage>
        <taxon>Eukaryota</taxon>
        <taxon>Viridiplantae</taxon>
        <taxon>Streptophyta</taxon>
        <taxon>Embryophyta</taxon>
        <taxon>Tracheophyta</taxon>
        <taxon>Spermatophyta</taxon>
        <taxon>Magnoliopsida</taxon>
        <taxon>eudicotyledons</taxon>
        <taxon>Gunneridae</taxon>
        <taxon>Pentapetalae</taxon>
        <taxon>rosids</taxon>
        <taxon>malvids</taxon>
        <taxon>Malvales</taxon>
        <taxon>Malvaceae</taxon>
        <taxon>Malvoideae</taxon>
        <taxon>Hibiscus</taxon>
    </lineage>
</organism>
<dbReference type="OrthoDB" id="272077at2759"/>
<dbReference type="InterPro" id="IPR011990">
    <property type="entry name" value="TPR-like_helical_dom_sf"/>
</dbReference>